<dbReference type="GO" id="GO:0046872">
    <property type="term" value="F:metal ion binding"/>
    <property type="evidence" value="ECO:0007669"/>
    <property type="project" value="UniProtKB-KW"/>
</dbReference>
<dbReference type="Gene3D" id="3.30.470.20">
    <property type="entry name" value="ATP-grasp fold, B domain"/>
    <property type="match status" value="1"/>
</dbReference>
<comment type="cofactor">
    <cofactor evidence="1">
        <name>Mn(2+)</name>
        <dbReference type="ChEBI" id="CHEBI:29035"/>
    </cofactor>
</comment>
<dbReference type="Pfam" id="PF18030">
    <property type="entry name" value="Rimk_N"/>
    <property type="match status" value="1"/>
</dbReference>
<evidence type="ECO:0000256" key="9">
    <source>
        <dbReference type="ARBA" id="ARBA00023211"/>
    </source>
</evidence>
<evidence type="ECO:0000256" key="3">
    <source>
        <dbReference type="ARBA" id="ARBA00022598"/>
    </source>
</evidence>
<keyword evidence="4" id="KW-0479">Metal-binding</keyword>
<feature type="domain" description="ATP-grasp" evidence="10">
    <location>
        <begin position="104"/>
        <end position="287"/>
    </location>
</feature>
<keyword evidence="8" id="KW-0648">Protein biosynthesis</keyword>
<dbReference type="GO" id="GO:0006412">
    <property type="term" value="P:translation"/>
    <property type="evidence" value="ECO:0007669"/>
    <property type="project" value="UniProtKB-KW"/>
</dbReference>
<dbReference type="GO" id="GO:0018169">
    <property type="term" value="F:ribosomal S6-glutamic acid ligase activity"/>
    <property type="evidence" value="ECO:0007669"/>
    <property type="project" value="TreeGrafter"/>
</dbReference>
<keyword evidence="11" id="KW-0687">Ribonucleoprotein</keyword>
<dbReference type="PANTHER" id="PTHR21621:SF7">
    <property type="entry name" value="RIBOSOMAL PROTEIN BS6--L-GLUTAMATE LIGASE"/>
    <property type="match status" value="1"/>
</dbReference>
<keyword evidence="6" id="KW-0067">ATP-binding</keyword>
<evidence type="ECO:0000256" key="5">
    <source>
        <dbReference type="ARBA" id="ARBA00022741"/>
    </source>
</evidence>
<gene>
    <name evidence="11" type="ORF">MNBD_GAMMA01-1534</name>
</gene>
<proteinExistence type="predicted"/>
<keyword evidence="11" id="KW-0689">Ribosomal protein</keyword>
<dbReference type="PROSITE" id="PS50975">
    <property type="entry name" value="ATP_GRASP"/>
    <property type="match status" value="1"/>
</dbReference>
<dbReference type="InterPro" id="IPR013651">
    <property type="entry name" value="ATP-grasp_RimK-type"/>
</dbReference>
<evidence type="ECO:0000256" key="7">
    <source>
        <dbReference type="ARBA" id="ARBA00022842"/>
    </source>
</evidence>
<evidence type="ECO:0000313" key="11">
    <source>
        <dbReference type="EMBL" id="VAW35088.1"/>
    </source>
</evidence>
<dbReference type="InterPro" id="IPR004666">
    <property type="entry name" value="Rp_bS6_RimK/Lys_biosynth_LsyX"/>
</dbReference>
<keyword evidence="9" id="KW-0464">Manganese</keyword>
<dbReference type="SUPFAM" id="SSF56059">
    <property type="entry name" value="Glutathione synthetase ATP-binding domain-like"/>
    <property type="match status" value="1"/>
</dbReference>
<keyword evidence="5" id="KW-0547">Nucleotide-binding</keyword>
<sequence>MNILILSRNKRLYSTKRLFEEAAGAGHNTAIVDYMHCNIISEKENPVVYYNGQSLRFIDALIPRIGATFTFYGAALIRQFEMQNIATATPSDALLKARDKLHCLQALTRKDVGMPKTYFTHYFYNIDEIITAVGGFPFVMKQLEGAQGNGVFLIKNRKHATEIINIHQSANKKFIIQEYIAESRGADIRAFVVGNKVVAAMKRQAKNGEFRSNLHQGGRGIGIKLTAVETATAIKSAKAMGLGVAGVDMLQSKRGPLVLEVNASPGLEGIEKTTKVNVAREIIKYIEVYI</sequence>
<dbReference type="GO" id="GO:0005737">
    <property type="term" value="C:cytoplasm"/>
    <property type="evidence" value="ECO:0007669"/>
    <property type="project" value="TreeGrafter"/>
</dbReference>
<evidence type="ECO:0000256" key="1">
    <source>
        <dbReference type="ARBA" id="ARBA00001936"/>
    </source>
</evidence>
<dbReference type="AlphaFoldDB" id="A0A3B0UVH2"/>
<dbReference type="InterPro" id="IPR013815">
    <property type="entry name" value="ATP_grasp_subdomain_1"/>
</dbReference>
<reference evidence="11" key="1">
    <citation type="submission" date="2018-06" db="EMBL/GenBank/DDBJ databases">
        <authorList>
            <person name="Zhirakovskaya E."/>
        </authorList>
    </citation>
    <scope>NUCLEOTIDE SEQUENCE</scope>
</reference>
<keyword evidence="7" id="KW-0460">Magnesium</keyword>
<dbReference type="InterPro" id="IPR011761">
    <property type="entry name" value="ATP-grasp"/>
</dbReference>
<evidence type="ECO:0000256" key="6">
    <source>
        <dbReference type="ARBA" id="ARBA00022840"/>
    </source>
</evidence>
<dbReference type="Pfam" id="PF08443">
    <property type="entry name" value="RimK"/>
    <property type="match status" value="1"/>
</dbReference>
<evidence type="ECO:0000256" key="8">
    <source>
        <dbReference type="ARBA" id="ARBA00022917"/>
    </source>
</evidence>
<dbReference type="GO" id="GO:0005524">
    <property type="term" value="F:ATP binding"/>
    <property type="evidence" value="ECO:0007669"/>
    <property type="project" value="UniProtKB-KW"/>
</dbReference>
<evidence type="ECO:0000256" key="4">
    <source>
        <dbReference type="ARBA" id="ARBA00022723"/>
    </source>
</evidence>
<dbReference type="PANTHER" id="PTHR21621">
    <property type="entry name" value="RIBOSOMAL PROTEIN S6 MODIFICATION PROTEIN"/>
    <property type="match status" value="1"/>
</dbReference>
<keyword evidence="3 11" id="KW-0436">Ligase</keyword>
<dbReference type="Gene3D" id="3.30.1490.20">
    <property type="entry name" value="ATP-grasp fold, A domain"/>
    <property type="match status" value="1"/>
</dbReference>
<dbReference type="GO" id="GO:0005840">
    <property type="term" value="C:ribosome"/>
    <property type="evidence" value="ECO:0007669"/>
    <property type="project" value="UniProtKB-KW"/>
</dbReference>
<comment type="cofactor">
    <cofactor evidence="2">
        <name>Mg(2+)</name>
        <dbReference type="ChEBI" id="CHEBI:18420"/>
    </cofactor>
</comment>
<accession>A0A3B0UVH2</accession>
<dbReference type="NCBIfam" id="TIGR00768">
    <property type="entry name" value="rimK_fam"/>
    <property type="match status" value="1"/>
</dbReference>
<dbReference type="Gene3D" id="3.40.50.20">
    <property type="match status" value="1"/>
</dbReference>
<dbReference type="InterPro" id="IPR041107">
    <property type="entry name" value="Rimk_N"/>
</dbReference>
<dbReference type="GO" id="GO:0009432">
    <property type="term" value="P:SOS response"/>
    <property type="evidence" value="ECO:0007669"/>
    <property type="project" value="TreeGrafter"/>
</dbReference>
<protein>
    <submittedName>
        <fullName evidence="11">Ribosomal protein S6--L-glutamate ligase</fullName>
    </submittedName>
</protein>
<name>A0A3B0UVH2_9ZZZZ</name>
<evidence type="ECO:0000256" key="2">
    <source>
        <dbReference type="ARBA" id="ARBA00001946"/>
    </source>
</evidence>
<evidence type="ECO:0000259" key="10">
    <source>
        <dbReference type="PROSITE" id="PS50975"/>
    </source>
</evidence>
<organism evidence="11">
    <name type="scientific">hydrothermal vent metagenome</name>
    <dbReference type="NCBI Taxonomy" id="652676"/>
    <lineage>
        <taxon>unclassified sequences</taxon>
        <taxon>metagenomes</taxon>
        <taxon>ecological metagenomes</taxon>
    </lineage>
</organism>
<dbReference type="EMBL" id="UOEW01000097">
    <property type="protein sequence ID" value="VAW35088.1"/>
    <property type="molecule type" value="Genomic_DNA"/>
</dbReference>